<name>A0A2M9Q0Z0_9BACI</name>
<dbReference type="EMBL" id="PHQY01000663">
    <property type="protein sequence ID" value="PJO41739.1"/>
    <property type="molecule type" value="Genomic_DNA"/>
</dbReference>
<accession>A0A2M9Q0Z0</accession>
<evidence type="ECO:0000313" key="1">
    <source>
        <dbReference type="EMBL" id="PJO41739.1"/>
    </source>
</evidence>
<evidence type="ECO:0000313" key="2">
    <source>
        <dbReference type="Proteomes" id="UP000232101"/>
    </source>
</evidence>
<comment type="caution">
    <text evidence="1">The sequence shown here is derived from an EMBL/GenBank/DDBJ whole genome shotgun (WGS) entry which is preliminary data.</text>
</comment>
<reference evidence="1 2" key="1">
    <citation type="submission" date="2017-11" db="EMBL/GenBank/DDBJ databases">
        <title>Bacterial isolate from king chilli rhizosphere.</title>
        <authorList>
            <person name="Takhelmayum P."/>
            <person name="Sarangthem I."/>
        </authorList>
    </citation>
    <scope>NUCLEOTIDE SEQUENCE [LARGE SCALE GENOMIC DNA]</scope>
    <source>
        <strain evidence="2">t26</strain>
    </source>
</reference>
<sequence>MARKGQRTGIFDLEDVTNKIELNPFEDKQKEDIAPTIIAPKILVDATEIKTTNNTIPIDRALHIVKEQMKLSGIRKATIREYVYTFNCLVDHMN</sequence>
<organism evidence="1 2">
    <name type="scientific">Lysinibacillus xylanilyticus</name>
    <dbReference type="NCBI Taxonomy" id="582475"/>
    <lineage>
        <taxon>Bacteria</taxon>
        <taxon>Bacillati</taxon>
        <taxon>Bacillota</taxon>
        <taxon>Bacilli</taxon>
        <taxon>Bacillales</taxon>
        <taxon>Bacillaceae</taxon>
        <taxon>Lysinibacillus</taxon>
    </lineage>
</organism>
<dbReference type="AlphaFoldDB" id="A0A2M9Q0Z0"/>
<gene>
    <name evidence="1" type="ORF">CWD94_21165</name>
</gene>
<proteinExistence type="predicted"/>
<dbReference type="Proteomes" id="UP000232101">
    <property type="component" value="Unassembled WGS sequence"/>
</dbReference>
<protein>
    <submittedName>
        <fullName evidence="1">Uncharacterized protein</fullName>
    </submittedName>
</protein>
<dbReference type="RefSeq" id="WP_100544807.1">
    <property type="nucleotide sequence ID" value="NZ_PHQY01000663.1"/>
</dbReference>